<evidence type="ECO:0000256" key="5">
    <source>
        <dbReference type="ARBA" id="ARBA00022737"/>
    </source>
</evidence>
<dbReference type="RefSeq" id="WP_270952091.1">
    <property type="nucleotide sequence ID" value="NZ_JAQGLA010000059.1"/>
</dbReference>
<evidence type="ECO:0000256" key="8">
    <source>
        <dbReference type="ARBA" id="ARBA00023136"/>
    </source>
</evidence>
<keyword evidence="8 10" id="KW-0472">Membrane</keyword>
<evidence type="ECO:0000256" key="2">
    <source>
        <dbReference type="ARBA" id="ARBA00006337"/>
    </source>
</evidence>
<dbReference type="PANTHER" id="PTHR22777">
    <property type="entry name" value="HEMOLYSIN-RELATED"/>
    <property type="match status" value="1"/>
</dbReference>
<feature type="domain" description="CBS" evidence="12">
    <location>
        <begin position="206"/>
        <end position="265"/>
    </location>
</feature>
<dbReference type="PROSITE" id="PS51371">
    <property type="entry name" value="CBS"/>
    <property type="match status" value="2"/>
</dbReference>
<evidence type="ECO:0000256" key="3">
    <source>
        <dbReference type="ARBA" id="ARBA00022475"/>
    </source>
</evidence>
<comment type="subcellular location">
    <subcellularLocation>
        <location evidence="1">Cell membrane</location>
        <topology evidence="1">Multi-pass membrane protein</topology>
    </subcellularLocation>
</comment>
<dbReference type="InterPro" id="IPR002550">
    <property type="entry name" value="CNNM"/>
</dbReference>
<organism evidence="14 15">
    <name type="scientific">Saccharopolyspora oryzae</name>
    <dbReference type="NCBI Taxonomy" id="2997343"/>
    <lineage>
        <taxon>Bacteria</taxon>
        <taxon>Bacillati</taxon>
        <taxon>Actinomycetota</taxon>
        <taxon>Actinomycetes</taxon>
        <taxon>Pseudonocardiales</taxon>
        <taxon>Pseudonocardiaceae</taxon>
        <taxon>Saccharopolyspora</taxon>
    </lineage>
</organism>
<evidence type="ECO:0000256" key="4">
    <source>
        <dbReference type="ARBA" id="ARBA00022692"/>
    </source>
</evidence>
<dbReference type="Pfam" id="PF01595">
    <property type="entry name" value="CNNM"/>
    <property type="match status" value="1"/>
</dbReference>
<dbReference type="Pfam" id="PF00571">
    <property type="entry name" value="CBS"/>
    <property type="match status" value="2"/>
</dbReference>
<evidence type="ECO:0000256" key="10">
    <source>
        <dbReference type="PROSITE-ProRule" id="PRU01193"/>
    </source>
</evidence>
<keyword evidence="3" id="KW-1003">Cell membrane</keyword>
<dbReference type="InterPro" id="IPR005170">
    <property type="entry name" value="Transptr-assoc_dom"/>
</dbReference>
<dbReference type="SUPFAM" id="SSF56176">
    <property type="entry name" value="FAD-binding/transporter-associated domain-like"/>
    <property type="match status" value="1"/>
</dbReference>
<dbReference type="InterPro" id="IPR046342">
    <property type="entry name" value="CBS_dom_sf"/>
</dbReference>
<dbReference type="Gene3D" id="3.30.465.10">
    <property type="match status" value="1"/>
</dbReference>
<proteinExistence type="inferred from homology"/>
<dbReference type="EMBL" id="JAQGLA010000059">
    <property type="protein sequence ID" value="MDA3629105.1"/>
    <property type="molecule type" value="Genomic_DNA"/>
</dbReference>
<dbReference type="SUPFAM" id="SSF54631">
    <property type="entry name" value="CBS-domain pair"/>
    <property type="match status" value="1"/>
</dbReference>
<evidence type="ECO:0000256" key="7">
    <source>
        <dbReference type="ARBA" id="ARBA00023122"/>
    </source>
</evidence>
<evidence type="ECO:0000256" key="9">
    <source>
        <dbReference type="PROSITE-ProRule" id="PRU00703"/>
    </source>
</evidence>
<evidence type="ECO:0000256" key="6">
    <source>
        <dbReference type="ARBA" id="ARBA00022989"/>
    </source>
</evidence>
<keyword evidence="15" id="KW-1185">Reference proteome</keyword>
<gene>
    <name evidence="14" type="ORF">OU415_26990</name>
</gene>
<evidence type="ECO:0000256" key="1">
    <source>
        <dbReference type="ARBA" id="ARBA00004651"/>
    </source>
</evidence>
<comment type="caution">
    <text evidence="14">The sequence shown here is derived from an EMBL/GenBank/DDBJ whole genome shotgun (WGS) entry which is preliminary data.</text>
</comment>
<feature type="domain" description="CNNM transmembrane" evidence="13">
    <location>
        <begin position="1"/>
        <end position="187"/>
    </location>
</feature>
<name>A0ABT4V558_9PSEU</name>
<keyword evidence="4 10" id="KW-0812">Transmembrane</keyword>
<dbReference type="InterPro" id="IPR016169">
    <property type="entry name" value="FAD-bd_PCMH_sub2"/>
</dbReference>
<protein>
    <submittedName>
        <fullName evidence="14">Hemolysin family protein</fullName>
    </submittedName>
</protein>
<dbReference type="SMART" id="SM01091">
    <property type="entry name" value="CorC_HlyC"/>
    <property type="match status" value="1"/>
</dbReference>
<sequence>MADSTAFLITAVLLVLAAGVFAASESAVTVASRARVDELVREGRSGAKQFALLLADRPRHVNLLLLLRLACELGATVLVTVVALRLANSEAWAVVIAGLVMLVASYVLVGVGPRTLGRQHPYGIGLKVAAPVRVLARLLNPLTRLLILIGNMITPGKGFREGPFSTEVELRELVDLAGERGVVAADEREMIHSVFELGDTLAREVMVPRPEIIWIEQTKSARQGLALCLRSGFSRIPVIGESVDDIVGVVTVKDLTGAVLTARDEAGPPVSELMRPASFVPDTKRVDELLREMQLSRSHLAIAVDEYGGTAGLLTIEDIIEEIVGEITDESDLEEHRPIERLEDGTVRVSSRLPVEDLGELFGVELDDSDVETVGGLLAQRLGRVPLPGAEAEIAGLKLRAEGGKDHRGRIRINALLVRPANTDQAPLRGADQEGSNTRG</sequence>
<keyword evidence="5" id="KW-0677">Repeat</keyword>
<evidence type="ECO:0000313" key="15">
    <source>
        <dbReference type="Proteomes" id="UP001210380"/>
    </source>
</evidence>
<keyword evidence="7 9" id="KW-0129">CBS domain</keyword>
<dbReference type="PANTHER" id="PTHR22777:SF32">
    <property type="entry name" value="UPF0053 INNER MEMBRANE PROTEIN YFJD"/>
    <property type="match status" value="1"/>
</dbReference>
<accession>A0ABT4V558</accession>
<feature type="transmembrane region" description="Helical" evidence="11">
    <location>
        <begin position="91"/>
        <end position="109"/>
    </location>
</feature>
<evidence type="ECO:0000259" key="13">
    <source>
        <dbReference type="PROSITE" id="PS51846"/>
    </source>
</evidence>
<dbReference type="Gene3D" id="3.10.580.10">
    <property type="entry name" value="CBS-domain"/>
    <property type="match status" value="1"/>
</dbReference>
<comment type="similarity">
    <text evidence="2">Belongs to the UPF0053 family.</text>
</comment>
<evidence type="ECO:0000256" key="11">
    <source>
        <dbReference type="SAM" id="Phobius"/>
    </source>
</evidence>
<dbReference type="CDD" id="cd04590">
    <property type="entry name" value="CBS_pair_CorC_HlyC_assoc"/>
    <property type="match status" value="1"/>
</dbReference>
<evidence type="ECO:0000313" key="14">
    <source>
        <dbReference type="EMBL" id="MDA3629105.1"/>
    </source>
</evidence>
<dbReference type="PROSITE" id="PS51846">
    <property type="entry name" value="CNNM"/>
    <property type="match status" value="1"/>
</dbReference>
<dbReference type="Proteomes" id="UP001210380">
    <property type="component" value="Unassembled WGS sequence"/>
</dbReference>
<reference evidence="14 15" key="1">
    <citation type="submission" date="2022-11" db="EMBL/GenBank/DDBJ databases">
        <title>Draft genome sequence of Saccharopolyspora sp. WRP15-2 isolated from rhizosphere soils of wild rice in Thailand.</title>
        <authorList>
            <person name="Duangmal K."/>
            <person name="Kammanee S."/>
            <person name="Muangham S."/>
        </authorList>
    </citation>
    <scope>NUCLEOTIDE SEQUENCE [LARGE SCALE GENOMIC DNA]</scope>
    <source>
        <strain evidence="14 15">WRP15-2</strain>
    </source>
</reference>
<feature type="transmembrane region" description="Helical" evidence="11">
    <location>
        <begin position="63"/>
        <end position="84"/>
    </location>
</feature>
<keyword evidence="6 10" id="KW-1133">Transmembrane helix</keyword>
<dbReference type="InterPro" id="IPR044751">
    <property type="entry name" value="Ion_transp-like_CBS"/>
</dbReference>
<feature type="domain" description="CBS" evidence="12">
    <location>
        <begin position="273"/>
        <end position="330"/>
    </location>
</feature>
<dbReference type="InterPro" id="IPR000644">
    <property type="entry name" value="CBS_dom"/>
</dbReference>
<dbReference type="InterPro" id="IPR036318">
    <property type="entry name" value="FAD-bd_PCMH-like_sf"/>
</dbReference>
<evidence type="ECO:0000259" key="12">
    <source>
        <dbReference type="PROSITE" id="PS51371"/>
    </source>
</evidence>
<dbReference type="Pfam" id="PF03471">
    <property type="entry name" value="CorC_HlyC"/>
    <property type="match status" value="1"/>
</dbReference>